<evidence type="ECO:0000313" key="2">
    <source>
        <dbReference type="Proteomes" id="UP001139474"/>
    </source>
</evidence>
<reference evidence="1" key="1">
    <citation type="submission" date="2022-06" db="EMBL/GenBank/DDBJ databases">
        <title>Idiomarina rhizosphaerae M1R2S28.</title>
        <authorList>
            <person name="Sun J.-Q."/>
            <person name="Li L.-F."/>
        </authorList>
    </citation>
    <scope>NUCLEOTIDE SEQUENCE</scope>
    <source>
        <strain evidence="1">M1R2S28</strain>
    </source>
</reference>
<protein>
    <submittedName>
        <fullName evidence="1">Uncharacterized protein</fullName>
    </submittedName>
</protein>
<dbReference type="AlphaFoldDB" id="A0A9X2FUS2"/>
<keyword evidence="2" id="KW-1185">Reference proteome</keyword>
<dbReference type="EMBL" id="JAMZDE010000007">
    <property type="protein sequence ID" value="MCP1339622.1"/>
    <property type="molecule type" value="Genomic_DNA"/>
</dbReference>
<evidence type="ECO:0000313" key="1">
    <source>
        <dbReference type="EMBL" id="MCP1339622.1"/>
    </source>
</evidence>
<name>A0A9X2FUS2_9GAMM</name>
<dbReference type="RefSeq" id="WP_253619557.1">
    <property type="nucleotide sequence ID" value="NZ_JAMZDE010000007.1"/>
</dbReference>
<proteinExistence type="predicted"/>
<dbReference type="Proteomes" id="UP001139474">
    <property type="component" value="Unassembled WGS sequence"/>
</dbReference>
<organism evidence="1 2">
    <name type="scientific">Idiomarina rhizosphaerae</name>
    <dbReference type="NCBI Taxonomy" id="2961572"/>
    <lineage>
        <taxon>Bacteria</taxon>
        <taxon>Pseudomonadati</taxon>
        <taxon>Pseudomonadota</taxon>
        <taxon>Gammaproteobacteria</taxon>
        <taxon>Alteromonadales</taxon>
        <taxon>Idiomarinaceae</taxon>
        <taxon>Idiomarina</taxon>
    </lineage>
</organism>
<accession>A0A9X2FUS2</accession>
<sequence length="89" mass="10788">MSPDSYFRLQRPMRVLSVSACGRYWWWQSERCQLFSKALVVGGMLVLLPLAYKTEKGQEKRRWLRVWWFQLSKAQQIKLRRQLQQLSEP</sequence>
<gene>
    <name evidence="1" type="ORF">NJR55_08430</name>
</gene>
<comment type="caution">
    <text evidence="1">The sequence shown here is derived from an EMBL/GenBank/DDBJ whole genome shotgun (WGS) entry which is preliminary data.</text>
</comment>